<protein>
    <recommendedName>
        <fullName evidence="3">aldehyde dehydrogenase (NAD(+))</fullName>
        <ecNumber evidence="3">1.2.1.3</ecNumber>
    </recommendedName>
</protein>
<evidence type="ECO:0000259" key="7">
    <source>
        <dbReference type="Pfam" id="PF00171"/>
    </source>
</evidence>
<evidence type="ECO:0000256" key="1">
    <source>
        <dbReference type="ARBA" id="ARBA00009986"/>
    </source>
</evidence>
<dbReference type="InterPro" id="IPR016161">
    <property type="entry name" value="Ald_DH/histidinol_DH"/>
</dbReference>
<dbReference type="InterPro" id="IPR016163">
    <property type="entry name" value="Ald_DH_C"/>
</dbReference>
<evidence type="ECO:0000256" key="5">
    <source>
        <dbReference type="PROSITE-ProRule" id="PRU10007"/>
    </source>
</evidence>
<dbReference type="AlphaFoldDB" id="A0A0F4GXD7"/>
<dbReference type="FunFam" id="3.40.605.10:FF:000007">
    <property type="entry name" value="NAD/NADP-dependent betaine aldehyde dehydrogenase"/>
    <property type="match status" value="1"/>
</dbReference>
<dbReference type="PROSITE" id="PS00687">
    <property type="entry name" value="ALDEHYDE_DEHYDR_GLU"/>
    <property type="match status" value="1"/>
</dbReference>
<dbReference type="Proteomes" id="UP000033647">
    <property type="component" value="Unassembled WGS sequence"/>
</dbReference>
<evidence type="ECO:0000313" key="9">
    <source>
        <dbReference type="Proteomes" id="UP000033647"/>
    </source>
</evidence>
<evidence type="ECO:0000256" key="3">
    <source>
        <dbReference type="ARBA" id="ARBA00024226"/>
    </source>
</evidence>
<dbReference type="InterPro" id="IPR016162">
    <property type="entry name" value="Ald_DH_N"/>
</dbReference>
<evidence type="ECO:0000256" key="4">
    <source>
        <dbReference type="ARBA" id="ARBA00049194"/>
    </source>
</evidence>
<dbReference type="GO" id="GO:0004029">
    <property type="term" value="F:aldehyde dehydrogenase (NAD+) activity"/>
    <property type="evidence" value="ECO:0007669"/>
    <property type="project" value="UniProtKB-EC"/>
</dbReference>
<dbReference type="PANTHER" id="PTHR11699">
    <property type="entry name" value="ALDEHYDE DEHYDROGENASE-RELATED"/>
    <property type="match status" value="1"/>
</dbReference>
<dbReference type="EMBL" id="LAFY01000300">
    <property type="protein sequence ID" value="KJY00881.1"/>
    <property type="molecule type" value="Genomic_DNA"/>
</dbReference>
<dbReference type="InterPro" id="IPR015590">
    <property type="entry name" value="Aldehyde_DH_dom"/>
</dbReference>
<dbReference type="STRING" id="1047168.A0A0F4GXD7"/>
<dbReference type="Gene3D" id="3.40.309.10">
    <property type="entry name" value="Aldehyde Dehydrogenase, Chain A, domain 2"/>
    <property type="match status" value="1"/>
</dbReference>
<comment type="similarity">
    <text evidence="1 6">Belongs to the aldehyde dehydrogenase family.</text>
</comment>
<dbReference type="OrthoDB" id="310895at2759"/>
<reference evidence="8 9" key="1">
    <citation type="submission" date="2015-03" db="EMBL/GenBank/DDBJ databases">
        <title>RNA-seq based gene annotation and comparative genomics of four Zymoseptoria species reveal species-specific pathogenicity related genes and transposable element activity.</title>
        <authorList>
            <person name="Grandaubert J."/>
            <person name="Bhattacharyya A."/>
            <person name="Stukenbrock E.H."/>
        </authorList>
    </citation>
    <scope>NUCLEOTIDE SEQUENCE [LARGE SCALE GENOMIC DNA]</scope>
    <source>
        <strain evidence="8 9">Zb18110</strain>
    </source>
</reference>
<name>A0A0F4GXD7_9PEZI</name>
<accession>A0A0F4GXD7</accession>
<dbReference type="SUPFAM" id="SSF53720">
    <property type="entry name" value="ALDH-like"/>
    <property type="match status" value="1"/>
</dbReference>
<comment type="caution">
    <text evidence="8">The sequence shown here is derived from an EMBL/GenBank/DDBJ whole genome shotgun (WGS) entry which is preliminary data.</text>
</comment>
<evidence type="ECO:0000313" key="8">
    <source>
        <dbReference type="EMBL" id="KJY00881.1"/>
    </source>
</evidence>
<keyword evidence="2 6" id="KW-0560">Oxidoreductase</keyword>
<dbReference type="EC" id="1.2.1.3" evidence="3"/>
<dbReference type="InterPro" id="IPR029510">
    <property type="entry name" value="Ald_DH_CS_GLU"/>
</dbReference>
<organism evidence="8 9">
    <name type="scientific">Zymoseptoria brevis</name>
    <dbReference type="NCBI Taxonomy" id="1047168"/>
    <lineage>
        <taxon>Eukaryota</taxon>
        <taxon>Fungi</taxon>
        <taxon>Dikarya</taxon>
        <taxon>Ascomycota</taxon>
        <taxon>Pezizomycotina</taxon>
        <taxon>Dothideomycetes</taxon>
        <taxon>Dothideomycetidae</taxon>
        <taxon>Mycosphaerellales</taxon>
        <taxon>Mycosphaerellaceae</taxon>
        <taxon>Zymoseptoria</taxon>
    </lineage>
</organism>
<comment type="catalytic activity">
    <reaction evidence="4">
        <text>an aldehyde + NAD(+) + H2O = a carboxylate + NADH + 2 H(+)</text>
        <dbReference type="Rhea" id="RHEA:16185"/>
        <dbReference type="ChEBI" id="CHEBI:15377"/>
        <dbReference type="ChEBI" id="CHEBI:15378"/>
        <dbReference type="ChEBI" id="CHEBI:17478"/>
        <dbReference type="ChEBI" id="CHEBI:29067"/>
        <dbReference type="ChEBI" id="CHEBI:57540"/>
        <dbReference type="ChEBI" id="CHEBI:57945"/>
        <dbReference type="EC" id="1.2.1.3"/>
    </reaction>
</comment>
<dbReference type="Gene3D" id="3.40.605.10">
    <property type="entry name" value="Aldehyde Dehydrogenase, Chain A, domain 1"/>
    <property type="match status" value="1"/>
</dbReference>
<evidence type="ECO:0000256" key="6">
    <source>
        <dbReference type="RuleBase" id="RU003345"/>
    </source>
</evidence>
<proteinExistence type="inferred from homology"/>
<feature type="active site" evidence="5">
    <location>
        <position position="254"/>
    </location>
</feature>
<sequence length="425" mass="45276">MDSTAIYEEGLFINNEYVKSLSEETLTVRNAYDQSILSSDIQVAGQADVDLAVKCARDAFQTWRFSPTRVRVEAMLNCAKIFESRSDEIAKLESICMGCPMMLATKVASTLSGYFRYYAGLVDKVHGETYAEDEDGLFKMILREPLGVCAGIAGWNATPIFAGLKIAAAVAAGNTVVFKSSEKSPLGTLYLGAIFKEAGFPPGVINLLSGGPTTGSLLASHMGVAKISFTGSREAGKKVQIAAATSNLKHVSLELGGKSASIVFSDAAFENAVLHNSRMFLLNNAQVCSAASRVLVQDAIADKFVSALRDSFRSASPGDPSDPETMFGPLADTEQASRVRSFIKDAESQGLQVVAGGSGQSSIENWVQPTIFYNPPESSAVYKQEVFGPVLTVNTFSTETEAIAMANNSCYGLAGKLHFISLGLP</sequence>
<dbReference type="Pfam" id="PF00171">
    <property type="entry name" value="Aldedh"/>
    <property type="match status" value="1"/>
</dbReference>
<gene>
    <name evidence="8" type="ORF">TI39_contig308g00009</name>
</gene>
<evidence type="ECO:0000256" key="2">
    <source>
        <dbReference type="ARBA" id="ARBA00023002"/>
    </source>
</evidence>
<keyword evidence="9" id="KW-1185">Reference proteome</keyword>
<feature type="domain" description="Aldehyde dehydrogenase" evidence="7">
    <location>
        <begin position="18"/>
        <end position="417"/>
    </location>
</feature>